<accession>A0ABQ2AI02</accession>
<dbReference type="SUPFAM" id="SSF53098">
    <property type="entry name" value="Ribonuclease H-like"/>
    <property type="match status" value="1"/>
</dbReference>
<gene>
    <name evidence="1" type="ORF">GCM10011495_37230</name>
</gene>
<dbReference type="RefSeq" id="WP_188563602.1">
    <property type="nucleotide sequence ID" value="NZ_BMGY01000057.1"/>
</dbReference>
<evidence type="ECO:0008006" key="3">
    <source>
        <dbReference type="Google" id="ProtNLM"/>
    </source>
</evidence>
<name>A0ABQ2AI02_9BACT</name>
<evidence type="ECO:0000313" key="1">
    <source>
        <dbReference type="EMBL" id="GGH90723.1"/>
    </source>
</evidence>
<keyword evidence="2" id="KW-1185">Reference proteome</keyword>
<sequence>MKLFRVRVSTHRTDYLVTNEAEPRDMAAAEQESSVRWTIEQFHRELKQLTGVQACQCRLARSQRNHIALAVRAWTRLKQVAYQTQQTVYQLKQGFLDAYMRYELIKPALAFA</sequence>
<reference evidence="2" key="1">
    <citation type="journal article" date="2019" name="Int. J. Syst. Evol. Microbiol.">
        <title>The Global Catalogue of Microorganisms (GCM) 10K type strain sequencing project: providing services to taxonomists for standard genome sequencing and annotation.</title>
        <authorList>
            <consortium name="The Broad Institute Genomics Platform"/>
            <consortium name="The Broad Institute Genome Sequencing Center for Infectious Disease"/>
            <person name="Wu L."/>
            <person name="Ma J."/>
        </authorList>
    </citation>
    <scope>NUCLEOTIDE SEQUENCE [LARGE SCALE GENOMIC DNA]</scope>
    <source>
        <strain evidence="2">CGMCC 1.14966</strain>
    </source>
</reference>
<comment type="caution">
    <text evidence="1">The sequence shown here is derived from an EMBL/GenBank/DDBJ whole genome shotgun (WGS) entry which is preliminary data.</text>
</comment>
<protein>
    <recommendedName>
        <fullName evidence="3">Transposase IS4-like domain-containing protein</fullName>
    </recommendedName>
</protein>
<proteinExistence type="predicted"/>
<evidence type="ECO:0000313" key="2">
    <source>
        <dbReference type="Proteomes" id="UP000637774"/>
    </source>
</evidence>
<dbReference type="InterPro" id="IPR012337">
    <property type="entry name" value="RNaseH-like_sf"/>
</dbReference>
<dbReference type="EMBL" id="BMGY01000057">
    <property type="protein sequence ID" value="GGH90723.1"/>
    <property type="molecule type" value="Genomic_DNA"/>
</dbReference>
<dbReference type="Proteomes" id="UP000637774">
    <property type="component" value="Unassembled WGS sequence"/>
</dbReference>
<organism evidence="1 2">
    <name type="scientific">Hymenobacter frigidus</name>
    <dbReference type="NCBI Taxonomy" id="1524095"/>
    <lineage>
        <taxon>Bacteria</taxon>
        <taxon>Pseudomonadati</taxon>
        <taxon>Bacteroidota</taxon>
        <taxon>Cytophagia</taxon>
        <taxon>Cytophagales</taxon>
        <taxon>Hymenobacteraceae</taxon>
        <taxon>Hymenobacter</taxon>
    </lineage>
</organism>